<gene>
    <name evidence="1" type="ORF">FQN60_013253</name>
</gene>
<sequence>MIIQSYNNVRPGSVLRGVRRPLHDSALLPVPTASGVRAGQRATGGLMLAEDTLSKDSRSQDSAPRIDQSLLRLKSSWRDAWLEEAGSQRQAQHLLRLQLQLVLRLAHPGERAVDEDVHLSRGAVGQRQRHRHHTETAHRDNTGSLLLQHHMLTHESSHFPSARTHLQLVQYEDKRVCVGLGVVQVGLDELGQLCGGRDGWRRKLGFKLEQHHLLGFLKHTY</sequence>
<dbReference type="EMBL" id="VOFY01000009">
    <property type="protein sequence ID" value="KAA8589888.1"/>
    <property type="molecule type" value="Genomic_DNA"/>
</dbReference>
<proteinExistence type="predicted"/>
<keyword evidence="2" id="KW-1185">Reference proteome</keyword>
<protein>
    <submittedName>
        <fullName evidence="1">Uncharacterized protein</fullName>
    </submittedName>
</protein>
<accession>A0A5J5D5A2</accession>
<evidence type="ECO:0000313" key="1">
    <source>
        <dbReference type="EMBL" id="KAA8589888.1"/>
    </source>
</evidence>
<dbReference type="AlphaFoldDB" id="A0A5J5D5A2"/>
<name>A0A5J5D5A2_9PERO</name>
<evidence type="ECO:0000313" key="2">
    <source>
        <dbReference type="Proteomes" id="UP000327493"/>
    </source>
</evidence>
<organism evidence="1 2">
    <name type="scientific">Etheostoma spectabile</name>
    <name type="common">orangethroat darter</name>
    <dbReference type="NCBI Taxonomy" id="54343"/>
    <lineage>
        <taxon>Eukaryota</taxon>
        <taxon>Metazoa</taxon>
        <taxon>Chordata</taxon>
        <taxon>Craniata</taxon>
        <taxon>Vertebrata</taxon>
        <taxon>Euteleostomi</taxon>
        <taxon>Actinopterygii</taxon>
        <taxon>Neopterygii</taxon>
        <taxon>Teleostei</taxon>
        <taxon>Neoteleostei</taxon>
        <taxon>Acanthomorphata</taxon>
        <taxon>Eupercaria</taxon>
        <taxon>Perciformes</taxon>
        <taxon>Percoidei</taxon>
        <taxon>Percidae</taxon>
        <taxon>Etheostomatinae</taxon>
        <taxon>Etheostoma</taxon>
    </lineage>
</organism>
<reference evidence="1 2" key="1">
    <citation type="submission" date="2019-08" db="EMBL/GenBank/DDBJ databases">
        <title>A chromosome-level genome assembly, high-density linkage maps, and genome scans reveal the genomic architecture of hybrid incompatibilities underlying speciation via character displacement in darters (Percidae: Etheostominae).</title>
        <authorList>
            <person name="Moran R.L."/>
            <person name="Catchen J.M."/>
            <person name="Fuller R.C."/>
        </authorList>
    </citation>
    <scope>NUCLEOTIDE SEQUENCE [LARGE SCALE GENOMIC DNA]</scope>
    <source>
        <strain evidence="1">EspeVRDwgs_2016</strain>
        <tissue evidence="1">Muscle</tissue>
    </source>
</reference>
<comment type="caution">
    <text evidence="1">The sequence shown here is derived from an EMBL/GenBank/DDBJ whole genome shotgun (WGS) entry which is preliminary data.</text>
</comment>
<dbReference type="Proteomes" id="UP000327493">
    <property type="component" value="Chromosome 9"/>
</dbReference>